<evidence type="ECO:0000313" key="2">
    <source>
        <dbReference type="Proteomes" id="UP000188605"/>
    </source>
</evidence>
<dbReference type="EMBL" id="LJDB01000062">
    <property type="protein sequence ID" value="ONI39661.1"/>
    <property type="molecule type" value="Genomic_DNA"/>
</dbReference>
<evidence type="ECO:0000313" key="1">
    <source>
        <dbReference type="EMBL" id="ONI39661.1"/>
    </source>
</evidence>
<accession>A0ACC8XAV7</accession>
<reference evidence="1" key="1">
    <citation type="submission" date="2016-08" db="EMBL/GenBank/DDBJ databases">
        <authorList>
            <person name="Ngugi D.K."/>
            <person name="Miyake S."/>
            <person name="Stingl U."/>
        </authorList>
    </citation>
    <scope>NUCLEOTIDE SEQUENCE</scope>
    <source>
        <strain evidence="1">SCG-B11WGA-EpuloA1</strain>
    </source>
</reference>
<gene>
    <name evidence="1" type="ORF">AN396_07850</name>
</gene>
<keyword evidence="2" id="KW-1185">Reference proteome</keyword>
<organism evidence="1 2">
    <name type="scientific">Candidatus Epulonipiscium fishelsonii</name>
    <dbReference type="NCBI Taxonomy" id="77094"/>
    <lineage>
        <taxon>Bacteria</taxon>
        <taxon>Bacillati</taxon>
        <taxon>Bacillota</taxon>
        <taxon>Clostridia</taxon>
        <taxon>Lachnospirales</taxon>
        <taxon>Lachnospiraceae</taxon>
        <taxon>Candidatus Epulonipiscium</taxon>
    </lineage>
</organism>
<comment type="caution">
    <text evidence="1">The sequence shown here is derived from an EMBL/GenBank/DDBJ whole genome shotgun (WGS) entry which is preliminary data.</text>
</comment>
<dbReference type="Proteomes" id="UP000188605">
    <property type="component" value="Unassembled WGS sequence"/>
</dbReference>
<protein>
    <submittedName>
        <fullName evidence="1">Uncharacterized protein</fullName>
    </submittedName>
</protein>
<sequence>MSIENSLAYSYIALVQKYNNILQQTDTMEILKDDFEFARIKKFSFSLLKNLSKKMNLNVSDKASIINEIMETRNKIEQIFLATYTLNLELRCKFMEITADKTYIEPLVELDQMQNYNFENIINDISELLFSITSSPQQAFGKNLLEVIPLGFKYASARRYIKESLKYVPYDENISNKLFFTLLGGFDATDEESKSMLKDNFEQIVNLDDDASYDEYYDDLEEILFFNDDYLDLLNDIFCLLGCICNLLVLENFDFDTLLELHPSFSDLYYIIKNPKQYNSIEISERIDMIEEELQEIYFESLDLDNPTEHIMHFCLSLFLDDLINFYKGDSKVHFKEIDMFLEELDKYVAKATPEEVNAKLQYILSRIPFTMNEGQFKTYLNNSFKNNDFAVNVFTVEKLKELLSFDEEVLSFINENLSEFIDGLDFNNLLNDTFLE</sequence>
<name>A0ACC8XAV7_9FIRM</name>
<proteinExistence type="predicted"/>